<comment type="caution">
    <text evidence="1">The sequence shown here is derived from an EMBL/GenBank/DDBJ whole genome shotgun (WGS) entry which is preliminary data.</text>
</comment>
<name>A0A392U1S4_9FABA</name>
<protein>
    <submittedName>
        <fullName evidence="1">Uncharacterized protein</fullName>
    </submittedName>
</protein>
<reference evidence="1 2" key="1">
    <citation type="journal article" date="2018" name="Front. Plant Sci.">
        <title>Red Clover (Trifolium pratense) and Zigzag Clover (T. medium) - A Picture of Genomic Similarities and Differences.</title>
        <authorList>
            <person name="Dluhosova J."/>
            <person name="Istvanek J."/>
            <person name="Nedelnik J."/>
            <person name="Repkova J."/>
        </authorList>
    </citation>
    <scope>NUCLEOTIDE SEQUENCE [LARGE SCALE GENOMIC DNA]</scope>
    <source>
        <strain evidence="2">cv. 10/8</strain>
        <tissue evidence="1">Leaf</tissue>
    </source>
</reference>
<sequence length="47" mass="5558">MKAHQLWLDWKLAQNIQQPGAHSVEQQQQLIQWLKPPMGWYKCNADA</sequence>
<proteinExistence type="predicted"/>
<dbReference type="AlphaFoldDB" id="A0A392U1S4"/>
<dbReference type="Proteomes" id="UP000265520">
    <property type="component" value="Unassembled WGS sequence"/>
</dbReference>
<accession>A0A392U1S4</accession>
<dbReference type="EMBL" id="LXQA010715992">
    <property type="protein sequence ID" value="MCI67393.1"/>
    <property type="molecule type" value="Genomic_DNA"/>
</dbReference>
<evidence type="ECO:0000313" key="2">
    <source>
        <dbReference type="Proteomes" id="UP000265520"/>
    </source>
</evidence>
<feature type="non-terminal residue" evidence="1">
    <location>
        <position position="47"/>
    </location>
</feature>
<organism evidence="1 2">
    <name type="scientific">Trifolium medium</name>
    <dbReference type="NCBI Taxonomy" id="97028"/>
    <lineage>
        <taxon>Eukaryota</taxon>
        <taxon>Viridiplantae</taxon>
        <taxon>Streptophyta</taxon>
        <taxon>Embryophyta</taxon>
        <taxon>Tracheophyta</taxon>
        <taxon>Spermatophyta</taxon>
        <taxon>Magnoliopsida</taxon>
        <taxon>eudicotyledons</taxon>
        <taxon>Gunneridae</taxon>
        <taxon>Pentapetalae</taxon>
        <taxon>rosids</taxon>
        <taxon>fabids</taxon>
        <taxon>Fabales</taxon>
        <taxon>Fabaceae</taxon>
        <taxon>Papilionoideae</taxon>
        <taxon>50 kb inversion clade</taxon>
        <taxon>NPAAA clade</taxon>
        <taxon>Hologalegina</taxon>
        <taxon>IRL clade</taxon>
        <taxon>Trifolieae</taxon>
        <taxon>Trifolium</taxon>
    </lineage>
</organism>
<evidence type="ECO:0000313" key="1">
    <source>
        <dbReference type="EMBL" id="MCI67393.1"/>
    </source>
</evidence>
<keyword evidence="2" id="KW-1185">Reference proteome</keyword>